<sequence length="69" mass="7941">METVHLKIRTNTKRGKYLLGLLREMAKTGRDIEFEHVPNDETIEAINDARAKKGMKAKNVDDLFAQLEK</sequence>
<comment type="caution">
    <text evidence="1">The sequence shown here is derived from an EMBL/GenBank/DDBJ whole genome shotgun (WGS) entry which is preliminary data.</text>
</comment>
<protein>
    <recommendedName>
        <fullName evidence="2">DNA-damage-inducible protein J</fullName>
    </recommendedName>
</protein>
<dbReference type="EMBL" id="DSDK01000325">
    <property type="protein sequence ID" value="HDR51133.1"/>
    <property type="molecule type" value="Genomic_DNA"/>
</dbReference>
<dbReference type="Proteomes" id="UP000886047">
    <property type="component" value="Unassembled WGS sequence"/>
</dbReference>
<organism evidence="1">
    <name type="scientific">Mariniphaga anaerophila</name>
    <dbReference type="NCBI Taxonomy" id="1484053"/>
    <lineage>
        <taxon>Bacteria</taxon>
        <taxon>Pseudomonadati</taxon>
        <taxon>Bacteroidota</taxon>
        <taxon>Bacteroidia</taxon>
        <taxon>Marinilabiliales</taxon>
        <taxon>Prolixibacteraceae</taxon>
        <taxon>Mariniphaga</taxon>
    </lineage>
</organism>
<dbReference type="AlphaFoldDB" id="A0A831LK89"/>
<evidence type="ECO:0000313" key="1">
    <source>
        <dbReference type="EMBL" id="HDR51133.1"/>
    </source>
</evidence>
<proteinExistence type="predicted"/>
<accession>A0A831LK89</accession>
<reference evidence="1" key="1">
    <citation type="journal article" date="2020" name="mSystems">
        <title>Genome- and Community-Level Interaction Insights into Carbon Utilization and Element Cycling Functions of Hydrothermarchaeota in Hydrothermal Sediment.</title>
        <authorList>
            <person name="Zhou Z."/>
            <person name="Liu Y."/>
            <person name="Xu W."/>
            <person name="Pan J."/>
            <person name="Luo Z.H."/>
            <person name="Li M."/>
        </authorList>
    </citation>
    <scope>NUCLEOTIDE SEQUENCE [LARGE SCALE GENOMIC DNA]</scope>
    <source>
        <strain evidence="1">SpSt-1217</strain>
    </source>
</reference>
<gene>
    <name evidence="1" type="ORF">ENN90_05850</name>
</gene>
<evidence type="ECO:0008006" key="2">
    <source>
        <dbReference type="Google" id="ProtNLM"/>
    </source>
</evidence>
<name>A0A831LK89_9BACT</name>